<dbReference type="Gene3D" id="1.20.5.340">
    <property type="match status" value="1"/>
</dbReference>
<evidence type="ECO:0000256" key="2">
    <source>
        <dbReference type="SAM" id="MobiDB-lite"/>
    </source>
</evidence>
<name>A0A7R8UPT7_HERIL</name>
<feature type="region of interest" description="Disordered" evidence="2">
    <location>
        <begin position="99"/>
        <end position="119"/>
    </location>
</feature>
<dbReference type="InterPro" id="IPR028288">
    <property type="entry name" value="SCAR/WAVE_fam"/>
</dbReference>
<dbReference type="InParanoid" id="A0A7R8UPT7"/>
<proteinExistence type="inferred from homology"/>
<dbReference type="Proteomes" id="UP000594454">
    <property type="component" value="Chromosome 3"/>
</dbReference>
<protein>
    <recommendedName>
        <fullName evidence="5">Wiskott-Aldrich syndrome protein family member</fullName>
    </recommendedName>
</protein>
<dbReference type="GO" id="GO:0005856">
    <property type="term" value="C:cytoskeleton"/>
    <property type="evidence" value="ECO:0007669"/>
    <property type="project" value="InterPro"/>
</dbReference>
<gene>
    <name evidence="3" type="ORF">HERILL_LOCUS7622</name>
</gene>
<dbReference type="PANTHER" id="PTHR12902:SF23">
    <property type="entry name" value="WISKOTT-ALDRICH SYNDROME PROTEIN FAMILY MEMBER"/>
    <property type="match status" value="1"/>
</dbReference>
<accession>A0A7R8UPT7</accession>
<evidence type="ECO:0000256" key="1">
    <source>
        <dbReference type="ARBA" id="ARBA00006993"/>
    </source>
</evidence>
<evidence type="ECO:0000313" key="3">
    <source>
        <dbReference type="EMBL" id="CAD7084744.1"/>
    </source>
</evidence>
<dbReference type="GO" id="GO:0030036">
    <property type="term" value="P:actin cytoskeleton organization"/>
    <property type="evidence" value="ECO:0007669"/>
    <property type="project" value="InterPro"/>
</dbReference>
<evidence type="ECO:0000313" key="4">
    <source>
        <dbReference type="Proteomes" id="UP000594454"/>
    </source>
</evidence>
<dbReference type="AlphaFoldDB" id="A0A7R8UPT7"/>
<feature type="compositionally biased region" description="Polar residues" evidence="2">
    <location>
        <begin position="45"/>
        <end position="61"/>
    </location>
</feature>
<dbReference type="GO" id="GO:0034237">
    <property type="term" value="F:protein kinase A regulatory subunit binding"/>
    <property type="evidence" value="ECO:0007669"/>
    <property type="project" value="TreeGrafter"/>
</dbReference>
<reference evidence="3 4" key="1">
    <citation type="submission" date="2020-11" db="EMBL/GenBank/DDBJ databases">
        <authorList>
            <person name="Wallbank WR R."/>
            <person name="Pardo Diaz C."/>
            <person name="Kozak K."/>
            <person name="Martin S."/>
            <person name="Jiggins C."/>
            <person name="Moest M."/>
            <person name="Warren A I."/>
            <person name="Generalovic N T."/>
            <person name="Byers J.R.P. K."/>
            <person name="Montejo-Kovacevich G."/>
            <person name="Yen C E."/>
        </authorList>
    </citation>
    <scope>NUCLEOTIDE SEQUENCE [LARGE SCALE GENOMIC DNA]</scope>
</reference>
<comment type="similarity">
    <text evidence="1">Belongs to the SCAR/WAVE family.</text>
</comment>
<keyword evidence="4" id="KW-1185">Reference proteome</keyword>
<feature type="region of interest" description="Disordered" evidence="2">
    <location>
        <begin position="1"/>
        <end position="82"/>
    </location>
</feature>
<feature type="compositionally biased region" description="Low complexity" evidence="2">
    <location>
        <begin position="110"/>
        <end position="119"/>
    </location>
</feature>
<dbReference type="OrthoDB" id="8965057at2759"/>
<dbReference type="PANTHER" id="PTHR12902">
    <property type="entry name" value="WASP-1"/>
    <property type="match status" value="1"/>
</dbReference>
<evidence type="ECO:0008006" key="5">
    <source>
        <dbReference type="Google" id="ProtNLM"/>
    </source>
</evidence>
<dbReference type="EMBL" id="LR899011">
    <property type="protein sequence ID" value="CAD7084744.1"/>
    <property type="molecule type" value="Genomic_DNA"/>
</dbReference>
<organism evidence="3 4">
    <name type="scientific">Hermetia illucens</name>
    <name type="common">Black soldier fly</name>
    <dbReference type="NCBI Taxonomy" id="343691"/>
    <lineage>
        <taxon>Eukaryota</taxon>
        <taxon>Metazoa</taxon>
        <taxon>Ecdysozoa</taxon>
        <taxon>Arthropoda</taxon>
        <taxon>Hexapoda</taxon>
        <taxon>Insecta</taxon>
        <taxon>Pterygota</taxon>
        <taxon>Neoptera</taxon>
        <taxon>Endopterygota</taxon>
        <taxon>Diptera</taxon>
        <taxon>Brachycera</taxon>
        <taxon>Stratiomyomorpha</taxon>
        <taxon>Stratiomyidae</taxon>
        <taxon>Hermetiinae</taxon>
        <taxon>Hermetia</taxon>
    </lineage>
</organism>
<sequence>MPFVQRVVSPTYLSRSRPRSRAYRNGPGPRASSPLVRNPKAAAPGTSTGSGHSLASESAGNHVNGGAGNPGAHLDPRTSSSVDASDVLVNGTISSAAAGPTALGSGGAGSSTTGKSGSAAAVPLPAPLSIVCPTAPSPVVTGHEFESVTNITLSNALRQLASLVLIANDIFSELNAELQAIGERSKGIKHRIVVLEQNVERFDPKLVPVRKCLSSEDIRMEIAMVVEYRRNVILNFEIFISHLHLVSIYSTL</sequence>